<accession>A0ABV7Z3E7</accession>
<dbReference type="EMBL" id="JBHRZG010000002">
    <property type="protein sequence ID" value="MFC3831773.1"/>
    <property type="molecule type" value="Genomic_DNA"/>
</dbReference>
<comment type="caution">
    <text evidence="1">The sequence shown here is derived from an EMBL/GenBank/DDBJ whole genome shotgun (WGS) entry which is preliminary data.</text>
</comment>
<name>A0ABV7Z3E7_9DEIO</name>
<evidence type="ECO:0000313" key="2">
    <source>
        <dbReference type="Proteomes" id="UP001595803"/>
    </source>
</evidence>
<protein>
    <submittedName>
        <fullName evidence="1">Uncharacterized protein</fullName>
    </submittedName>
</protein>
<proteinExistence type="predicted"/>
<reference evidence="2" key="1">
    <citation type="journal article" date="2019" name="Int. J. Syst. Evol. Microbiol.">
        <title>The Global Catalogue of Microorganisms (GCM) 10K type strain sequencing project: providing services to taxonomists for standard genome sequencing and annotation.</title>
        <authorList>
            <consortium name="The Broad Institute Genomics Platform"/>
            <consortium name="The Broad Institute Genome Sequencing Center for Infectious Disease"/>
            <person name="Wu L."/>
            <person name="Ma J."/>
        </authorList>
    </citation>
    <scope>NUCLEOTIDE SEQUENCE [LARGE SCALE GENOMIC DNA]</scope>
    <source>
        <strain evidence="2">CCTCC AB 2017081</strain>
    </source>
</reference>
<dbReference type="Proteomes" id="UP001595803">
    <property type="component" value="Unassembled WGS sequence"/>
</dbReference>
<keyword evidence="2" id="KW-1185">Reference proteome</keyword>
<dbReference type="RefSeq" id="WP_322473847.1">
    <property type="nucleotide sequence ID" value="NZ_JBHRZG010000002.1"/>
</dbReference>
<gene>
    <name evidence="1" type="ORF">ACFOSB_02710</name>
</gene>
<sequence length="133" mass="14336">MVTQEYQLLRVVNGFTHFACVSVRFRLGLGMHVVPVLPEHPDTGAGEINASLEPEWVAAAIQGCRDGLALGQAAVEDGGKLVEVLRVVGTPLDTCPADVRLTACMATLLALDPERTLPQYALQFGEWFVEAFA</sequence>
<evidence type="ECO:0000313" key="1">
    <source>
        <dbReference type="EMBL" id="MFC3831773.1"/>
    </source>
</evidence>
<organism evidence="1 2">
    <name type="scientific">Deinococcus rufus</name>
    <dbReference type="NCBI Taxonomy" id="2136097"/>
    <lineage>
        <taxon>Bacteria</taxon>
        <taxon>Thermotogati</taxon>
        <taxon>Deinococcota</taxon>
        <taxon>Deinococci</taxon>
        <taxon>Deinococcales</taxon>
        <taxon>Deinococcaceae</taxon>
        <taxon>Deinococcus</taxon>
    </lineage>
</organism>